<dbReference type="Proteomes" id="UP000286271">
    <property type="component" value="Unassembled WGS sequence"/>
</dbReference>
<protein>
    <recommendedName>
        <fullName evidence="1">DUF6892 domain-containing protein</fullName>
    </recommendedName>
</protein>
<reference evidence="6 7" key="2">
    <citation type="submission" date="2018-08" db="EMBL/GenBank/DDBJ databases">
        <title>A genome reference for cultivated species of the human gut microbiota.</title>
        <authorList>
            <person name="Zou Y."/>
            <person name="Xue W."/>
            <person name="Luo G."/>
        </authorList>
    </citation>
    <scope>NUCLEOTIDE SEQUENCE [LARGE SCALE GENOMIC DNA]</scope>
    <source>
        <strain evidence="4 6">AM23-23AC</strain>
        <strain evidence="3 7">AM27-11</strain>
    </source>
</reference>
<dbReference type="InterPro" id="IPR054187">
    <property type="entry name" value="DUF6892"/>
</dbReference>
<dbReference type="Proteomes" id="UP000283701">
    <property type="component" value="Unassembled WGS sequence"/>
</dbReference>
<dbReference type="RefSeq" id="WP_055168613.1">
    <property type="nucleotide sequence ID" value="NZ_CAKZTK010000060.1"/>
</dbReference>
<dbReference type="EMBL" id="QRHP01000029">
    <property type="protein sequence ID" value="RHF81294.1"/>
    <property type="molecule type" value="Genomic_DNA"/>
</dbReference>
<feature type="domain" description="DUF6892" evidence="1">
    <location>
        <begin position="24"/>
        <end position="158"/>
    </location>
</feature>
<dbReference type="EMBL" id="QSKW01000008">
    <property type="protein sequence ID" value="RHE98529.1"/>
    <property type="molecule type" value="Genomic_DNA"/>
</dbReference>
<evidence type="ECO:0000313" key="5">
    <source>
        <dbReference type="Proteomes" id="UP000095453"/>
    </source>
</evidence>
<name>A0A173T0K8_9FIRM</name>
<evidence type="ECO:0000259" key="1">
    <source>
        <dbReference type="Pfam" id="PF21832"/>
    </source>
</evidence>
<evidence type="ECO:0000313" key="6">
    <source>
        <dbReference type="Proteomes" id="UP000283701"/>
    </source>
</evidence>
<organism evidence="2 5">
    <name type="scientific">Roseburia inulinivorans</name>
    <dbReference type="NCBI Taxonomy" id="360807"/>
    <lineage>
        <taxon>Bacteria</taxon>
        <taxon>Bacillati</taxon>
        <taxon>Bacillota</taxon>
        <taxon>Clostridia</taxon>
        <taxon>Lachnospirales</taxon>
        <taxon>Lachnospiraceae</taxon>
        <taxon>Roseburia</taxon>
    </lineage>
</organism>
<sequence length="161" mass="18728">MGLFGLFGRKKEVELDDNITEGILQFENLNLKLAVIQVLMYDLNLLKPRFDIYGFADEHKELEINTDSYTVIEPALNFFRELSIPREFAQYVEKIDMDGGNEVYMNIIPQWDGEDECFDLNNLTSSEIRQFPNLKKATIMSSNFDKVKEIFDAENIDVELL</sequence>
<accession>A0A173T0K8</accession>
<evidence type="ECO:0000313" key="4">
    <source>
        <dbReference type="EMBL" id="RHF81294.1"/>
    </source>
</evidence>
<gene>
    <name evidence="4" type="ORF">DW654_16045</name>
    <name evidence="3" type="ORF">DW707_07175</name>
    <name evidence="2" type="ORF">ERS852444_01286</name>
</gene>
<evidence type="ECO:0000313" key="3">
    <source>
        <dbReference type="EMBL" id="RHE98529.1"/>
    </source>
</evidence>
<dbReference type="EMBL" id="CYXX01000007">
    <property type="protein sequence ID" value="CUM96312.1"/>
    <property type="molecule type" value="Genomic_DNA"/>
</dbReference>
<proteinExistence type="predicted"/>
<evidence type="ECO:0000313" key="7">
    <source>
        <dbReference type="Proteomes" id="UP000286271"/>
    </source>
</evidence>
<dbReference type="Proteomes" id="UP000095453">
    <property type="component" value="Unassembled WGS sequence"/>
</dbReference>
<evidence type="ECO:0000313" key="2">
    <source>
        <dbReference type="EMBL" id="CUM96312.1"/>
    </source>
</evidence>
<reference evidence="2 5" key="1">
    <citation type="submission" date="2015-09" db="EMBL/GenBank/DDBJ databases">
        <authorList>
            <consortium name="Pathogen Informatics"/>
        </authorList>
    </citation>
    <scope>NUCLEOTIDE SEQUENCE [LARGE SCALE GENOMIC DNA]</scope>
    <source>
        <strain evidence="2 5">2789STDY5608887</strain>
    </source>
</reference>
<dbReference type="Pfam" id="PF21832">
    <property type="entry name" value="DUF6892"/>
    <property type="match status" value="1"/>
</dbReference>
<dbReference type="AlphaFoldDB" id="A0A173T0K8"/>